<dbReference type="NCBIfam" id="TIGR01614">
    <property type="entry name" value="PME_inhib"/>
    <property type="match status" value="1"/>
</dbReference>
<name>A0A803KN27_CHEQI</name>
<dbReference type="GO" id="GO:0046910">
    <property type="term" value="F:pectinesterase inhibitor activity"/>
    <property type="evidence" value="ECO:0007669"/>
    <property type="project" value="InterPro"/>
</dbReference>
<sequence>MTIKGGTSQACAACKYQRRKCAPDCPLAPYFPADKPKMFQCAHRLYGVCNITKILKKLDSKDRKDEAMKSIIFESEMRQKYPVFGCCYAIWQLNEQLSQLQEELYYVQSWLAILKNKEHSHGNITVDPTQPSTIQPSQLQLDSAPSTSYNPHHQSNVDMYFAPNKFFVGDQDFAFAEPNVGVKPSLLLQQQYGANNNYCVNSLSNEMKQFIISQRLPLQQELDEVSQDHYDDLPFDTIADDQQSYIESKGVCESRVSPETQNRIDSICRSNEDYGFCNKVFHADIPKPDMDYVGLTKITIMEARRNASNTLDYIRAQIPGAKDQELDYYKVCEDAYSTLKQSFDLAFDDFNKGNYEQMIAYEWDTPRTQAKCVTIFTVPSPALEILNERNREMRILITMAVITATYIVT</sequence>
<dbReference type="PANTHER" id="PTHR31301">
    <property type="entry name" value="LOB DOMAIN-CONTAINING PROTEIN 4-RELATED"/>
    <property type="match status" value="1"/>
</dbReference>
<reference evidence="4" key="2">
    <citation type="submission" date="2021-03" db="UniProtKB">
        <authorList>
            <consortium name="EnsemblPlants"/>
        </authorList>
    </citation>
    <scope>IDENTIFICATION</scope>
</reference>
<reference evidence="4" key="1">
    <citation type="journal article" date="2017" name="Nature">
        <title>The genome of Chenopodium quinoa.</title>
        <authorList>
            <person name="Jarvis D.E."/>
            <person name="Ho Y.S."/>
            <person name="Lightfoot D.J."/>
            <person name="Schmoeckel S.M."/>
            <person name="Li B."/>
            <person name="Borm T.J.A."/>
            <person name="Ohyanagi H."/>
            <person name="Mineta K."/>
            <person name="Michell C.T."/>
            <person name="Saber N."/>
            <person name="Kharbatia N.M."/>
            <person name="Rupper R.R."/>
            <person name="Sharp A.R."/>
            <person name="Dally N."/>
            <person name="Boughton B.A."/>
            <person name="Woo Y.H."/>
            <person name="Gao G."/>
            <person name="Schijlen E.G.W.M."/>
            <person name="Guo X."/>
            <person name="Momin A.A."/>
            <person name="Negrao S."/>
            <person name="Al-Babili S."/>
            <person name="Gehring C."/>
            <person name="Roessner U."/>
            <person name="Jung C."/>
            <person name="Murphy K."/>
            <person name="Arold S.T."/>
            <person name="Gojobori T."/>
            <person name="van der Linden C.G."/>
            <person name="van Loo E.N."/>
            <person name="Jellen E.N."/>
            <person name="Maughan P.J."/>
            <person name="Tester M."/>
        </authorList>
    </citation>
    <scope>NUCLEOTIDE SEQUENCE [LARGE SCALE GENOMIC DNA]</scope>
    <source>
        <strain evidence="4">cv. PI 614886</strain>
    </source>
</reference>
<dbReference type="Gramene" id="AUR62000433-RA">
    <property type="protein sequence ID" value="AUR62000433-RA:cds"/>
    <property type="gene ID" value="AUR62000433"/>
</dbReference>
<dbReference type="OMA" id="CMGIINQ"/>
<comment type="similarity">
    <text evidence="1">Belongs to the LOB domain-containing protein family.</text>
</comment>
<protein>
    <recommendedName>
        <fullName evidence="3">LOB domain-containing protein</fullName>
    </recommendedName>
</protein>
<accession>A0A803KN27</accession>
<keyword evidence="5" id="KW-1185">Reference proteome</keyword>
<dbReference type="Pfam" id="PF03195">
    <property type="entry name" value="LOB"/>
    <property type="match status" value="1"/>
</dbReference>
<evidence type="ECO:0000313" key="4">
    <source>
        <dbReference type="EnsemblPlants" id="AUR62000433-RA:cds"/>
    </source>
</evidence>
<evidence type="ECO:0000313" key="5">
    <source>
        <dbReference type="Proteomes" id="UP000596660"/>
    </source>
</evidence>
<evidence type="ECO:0000256" key="2">
    <source>
        <dbReference type="SAM" id="MobiDB-lite"/>
    </source>
</evidence>
<dbReference type="PROSITE" id="PS50891">
    <property type="entry name" value="LOB"/>
    <property type="match status" value="1"/>
</dbReference>
<dbReference type="PANTHER" id="PTHR31301:SF21">
    <property type="entry name" value="LOB DOMAIN-CONTAINING PROTEIN 27-RELATED"/>
    <property type="match status" value="1"/>
</dbReference>
<organism evidence="4 5">
    <name type="scientific">Chenopodium quinoa</name>
    <name type="common">Quinoa</name>
    <dbReference type="NCBI Taxonomy" id="63459"/>
    <lineage>
        <taxon>Eukaryota</taxon>
        <taxon>Viridiplantae</taxon>
        <taxon>Streptophyta</taxon>
        <taxon>Embryophyta</taxon>
        <taxon>Tracheophyta</taxon>
        <taxon>Spermatophyta</taxon>
        <taxon>Magnoliopsida</taxon>
        <taxon>eudicotyledons</taxon>
        <taxon>Gunneridae</taxon>
        <taxon>Pentapetalae</taxon>
        <taxon>Caryophyllales</taxon>
        <taxon>Chenopodiaceae</taxon>
        <taxon>Chenopodioideae</taxon>
        <taxon>Atripliceae</taxon>
        <taxon>Chenopodium</taxon>
    </lineage>
</organism>
<dbReference type="InterPro" id="IPR006501">
    <property type="entry name" value="Pectinesterase_inhib_dom"/>
</dbReference>
<evidence type="ECO:0000259" key="3">
    <source>
        <dbReference type="PROSITE" id="PS50891"/>
    </source>
</evidence>
<feature type="domain" description="LOB" evidence="3">
    <location>
        <begin position="9"/>
        <end position="111"/>
    </location>
</feature>
<dbReference type="InterPro" id="IPR004883">
    <property type="entry name" value="LOB"/>
</dbReference>
<dbReference type="AlphaFoldDB" id="A0A803KN27"/>
<proteinExistence type="inferred from homology"/>
<dbReference type="SUPFAM" id="SSF101148">
    <property type="entry name" value="Plant invertase/pectin methylesterase inhibitor"/>
    <property type="match status" value="1"/>
</dbReference>
<dbReference type="InterPro" id="IPR034086">
    <property type="entry name" value="PMEI_plant"/>
</dbReference>
<dbReference type="CDD" id="cd15797">
    <property type="entry name" value="PMEI"/>
    <property type="match status" value="1"/>
</dbReference>
<dbReference type="InterPro" id="IPR035513">
    <property type="entry name" value="Invertase/methylesterase_inhib"/>
</dbReference>
<dbReference type="Proteomes" id="UP000596660">
    <property type="component" value="Unplaced"/>
</dbReference>
<feature type="region of interest" description="Disordered" evidence="2">
    <location>
        <begin position="128"/>
        <end position="148"/>
    </location>
</feature>
<dbReference type="Gene3D" id="1.20.140.40">
    <property type="entry name" value="Invertase/pectin methylesterase inhibitor family protein"/>
    <property type="match status" value="1"/>
</dbReference>
<evidence type="ECO:0000256" key="1">
    <source>
        <dbReference type="ARBA" id="ARBA00005474"/>
    </source>
</evidence>
<dbReference type="EnsemblPlants" id="AUR62000433-RA">
    <property type="protein sequence ID" value="AUR62000433-RA:cds"/>
    <property type="gene ID" value="AUR62000433"/>
</dbReference>